<dbReference type="Pfam" id="PF00097">
    <property type="entry name" value="zf-C3HC4"/>
    <property type="match status" value="1"/>
</dbReference>
<keyword evidence="5" id="KW-0175">Coiled coil</keyword>
<keyword evidence="3" id="KW-0862">Zinc</keyword>
<feature type="compositionally biased region" description="Polar residues" evidence="6">
    <location>
        <begin position="1"/>
        <end position="30"/>
    </location>
</feature>
<keyword evidence="9" id="KW-1185">Reference proteome</keyword>
<evidence type="ECO:0000256" key="6">
    <source>
        <dbReference type="SAM" id="MobiDB-lite"/>
    </source>
</evidence>
<proteinExistence type="predicted"/>
<dbReference type="InterPro" id="IPR018957">
    <property type="entry name" value="Znf_C3HC4_RING-type"/>
</dbReference>
<dbReference type="PANTHER" id="PTHR12109">
    <property type="entry name" value="RING FINGER PROTEIN 141-RELATED"/>
    <property type="match status" value="1"/>
</dbReference>
<dbReference type="InParanoid" id="A0A401GWR2"/>
<dbReference type="PROSITE" id="PS00518">
    <property type="entry name" value="ZF_RING_1"/>
    <property type="match status" value="1"/>
</dbReference>
<dbReference type="GO" id="GO:0008270">
    <property type="term" value="F:zinc ion binding"/>
    <property type="evidence" value="ECO:0007669"/>
    <property type="project" value="UniProtKB-KW"/>
</dbReference>
<name>A0A401GWR2_9APHY</name>
<dbReference type="OrthoDB" id="6105938at2759"/>
<dbReference type="Pfam" id="PF26609">
    <property type="entry name" value="DUF8191"/>
    <property type="match status" value="1"/>
</dbReference>
<protein>
    <recommendedName>
        <fullName evidence="7">RING-type domain-containing protein</fullName>
    </recommendedName>
</protein>
<comment type="caution">
    <text evidence="8">The sequence shown here is derived from an EMBL/GenBank/DDBJ whole genome shotgun (WGS) entry which is preliminary data.</text>
</comment>
<dbReference type="Proteomes" id="UP000287166">
    <property type="component" value="Unassembled WGS sequence"/>
</dbReference>
<feature type="domain" description="RING-type" evidence="7">
    <location>
        <begin position="238"/>
        <end position="297"/>
    </location>
</feature>
<feature type="region of interest" description="Disordered" evidence="6">
    <location>
        <begin position="101"/>
        <end position="158"/>
    </location>
</feature>
<evidence type="ECO:0000256" key="5">
    <source>
        <dbReference type="SAM" id="Coils"/>
    </source>
</evidence>
<dbReference type="SUPFAM" id="SSF57850">
    <property type="entry name" value="RING/U-box"/>
    <property type="match status" value="1"/>
</dbReference>
<evidence type="ECO:0000259" key="7">
    <source>
        <dbReference type="PROSITE" id="PS50089"/>
    </source>
</evidence>
<feature type="region of interest" description="Disordered" evidence="6">
    <location>
        <begin position="319"/>
        <end position="340"/>
    </location>
</feature>
<evidence type="ECO:0000313" key="9">
    <source>
        <dbReference type="Proteomes" id="UP000287166"/>
    </source>
</evidence>
<evidence type="ECO:0000313" key="8">
    <source>
        <dbReference type="EMBL" id="GBE86612.1"/>
    </source>
</evidence>
<organism evidence="8 9">
    <name type="scientific">Sparassis crispa</name>
    <dbReference type="NCBI Taxonomy" id="139825"/>
    <lineage>
        <taxon>Eukaryota</taxon>
        <taxon>Fungi</taxon>
        <taxon>Dikarya</taxon>
        <taxon>Basidiomycota</taxon>
        <taxon>Agaricomycotina</taxon>
        <taxon>Agaricomycetes</taxon>
        <taxon>Polyporales</taxon>
        <taxon>Sparassidaceae</taxon>
        <taxon>Sparassis</taxon>
    </lineage>
</organism>
<dbReference type="InterPro" id="IPR047126">
    <property type="entry name" value="RNF141-like"/>
</dbReference>
<evidence type="ECO:0000256" key="2">
    <source>
        <dbReference type="ARBA" id="ARBA00022771"/>
    </source>
</evidence>
<dbReference type="SMART" id="SM00184">
    <property type="entry name" value="RING"/>
    <property type="match status" value="1"/>
</dbReference>
<keyword evidence="2 4" id="KW-0863">Zinc-finger</keyword>
<evidence type="ECO:0000256" key="1">
    <source>
        <dbReference type="ARBA" id="ARBA00022723"/>
    </source>
</evidence>
<dbReference type="EMBL" id="BFAD01000009">
    <property type="protein sequence ID" value="GBE86612.1"/>
    <property type="molecule type" value="Genomic_DNA"/>
</dbReference>
<feature type="coiled-coil region" evidence="5">
    <location>
        <begin position="187"/>
        <end position="214"/>
    </location>
</feature>
<feature type="compositionally biased region" description="Acidic residues" evidence="6">
    <location>
        <begin position="355"/>
        <end position="379"/>
    </location>
</feature>
<dbReference type="GeneID" id="38783529"/>
<dbReference type="Gene3D" id="3.30.40.10">
    <property type="entry name" value="Zinc/RING finger domain, C3HC4 (zinc finger)"/>
    <property type="match status" value="1"/>
</dbReference>
<dbReference type="InterPro" id="IPR013083">
    <property type="entry name" value="Znf_RING/FYVE/PHD"/>
</dbReference>
<dbReference type="AlphaFoldDB" id="A0A401GWR2"/>
<gene>
    <name evidence="8" type="ORF">SCP_0904910</name>
</gene>
<dbReference type="InterPro" id="IPR017907">
    <property type="entry name" value="Znf_RING_CS"/>
</dbReference>
<dbReference type="STRING" id="139825.A0A401GWR2"/>
<feature type="compositionally biased region" description="Basic and acidic residues" evidence="6">
    <location>
        <begin position="106"/>
        <end position="115"/>
    </location>
</feature>
<evidence type="ECO:0000256" key="4">
    <source>
        <dbReference type="PROSITE-ProRule" id="PRU00175"/>
    </source>
</evidence>
<dbReference type="RefSeq" id="XP_027617525.1">
    <property type="nucleotide sequence ID" value="XM_027761724.1"/>
</dbReference>
<feature type="region of interest" description="Disordered" evidence="6">
    <location>
        <begin position="352"/>
        <end position="390"/>
    </location>
</feature>
<reference evidence="8 9" key="1">
    <citation type="journal article" date="2018" name="Sci. Rep.">
        <title>Genome sequence of the cauliflower mushroom Sparassis crispa (Hanabiratake) and its association with beneficial usage.</title>
        <authorList>
            <person name="Kiyama R."/>
            <person name="Furutani Y."/>
            <person name="Kawaguchi K."/>
            <person name="Nakanishi T."/>
        </authorList>
    </citation>
    <scope>NUCLEOTIDE SEQUENCE [LARGE SCALE GENOMIC DNA]</scope>
</reference>
<keyword evidence="1" id="KW-0479">Metal-binding</keyword>
<feature type="region of interest" description="Disordered" evidence="6">
    <location>
        <begin position="1"/>
        <end position="81"/>
    </location>
</feature>
<dbReference type="InterPro" id="IPR058504">
    <property type="entry name" value="DUF8191"/>
</dbReference>
<accession>A0A401GWR2</accession>
<dbReference type="PROSITE" id="PS50089">
    <property type="entry name" value="ZF_RING_2"/>
    <property type="match status" value="1"/>
</dbReference>
<feature type="compositionally biased region" description="Basic and acidic residues" evidence="6">
    <location>
        <begin position="40"/>
        <end position="58"/>
    </location>
</feature>
<evidence type="ECO:0000256" key="3">
    <source>
        <dbReference type="ARBA" id="ARBA00022833"/>
    </source>
</evidence>
<sequence length="532" mass="61129">MPPSFVTSLTSNRRSNGNFRQRENPQQTAGSSSSRRRRSRSPEPRVVEESSSRNDTHNGRRKKKPSTNEAVVCSSAHDDVPMDRDCRAKARTSRVLFFAEEGDGPVTREHARDRGTGNSRGKRRERSRSHETSQRPSRKTASPEPMDDDSEPQHTTYCGPLAMADFHRMRHELEALRKEKAVSKKTIAKQSRTIDELRKEVTNLTKSEKERSKEIESMRNQNKKSDEIVANFEATLTCPICTDVLSKPHGLSPCGHVLCQTCLQEWFRSAPVDDDDMYDDEDPPSILDRKKTCPSCRASVLSRPIPLFLVKSLVSDVEKAKTPANTPRRPSPPREDEGDPWADIFREHVHGGWFTDDDEQDRDEDDEDEDEDYDEEDNWSYEGYGSGDDEEHYEGVYVRPRWSPPTVHAVHNDFAFMDDSEDLDIAMLRRGATLQMIDLFGMSYTHDTGLRAIVDINTTVYLGWNIFLHPDDESGEEYMDWITADMYERPERWDFEDDDRGNRTAWKLVPQDDDEEYSTTDSEAWVADLMSD</sequence>
<dbReference type="InterPro" id="IPR001841">
    <property type="entry name" value="Znf_RING"/>
</dbReference>